<keyword evidence="4" id="KW-1185">Reference proteome</keyword>
<feature type="compositionally biased region" description="Basic and acidic residues" evidence="1">
    <location>
        <begin position="1182"/>
        <end position="1200"/>
    </location>
</feature>
<feature type="compositionally biased region" description="Basic and acidic residues" evidence="1">
    <location>
        <begin position="434"/>
        <end position="447"/>
    </location>
</feature>
<feature type="region of interest" description="Disordered" evidence="1">
    <location>
        <begin position="952"/>
        <end position="975"/>
    </location>
</feature>
<feature type="region of interest" description="Disordered" evidence="1">
    <location>
        <begin position="764"/>
        <end position="925"/>
    </location>
</feature>
<sequence>MMKRPAVILLWFLFVVVSSNTIPSGTLNEHTVEQKFHSGTWPGQHRASIDDDNDDEETIVSSVGREWKSSLEDGRQKSGASEAGLTRREIGSVQEASSGTDWEGLLLRLAARQEVVRRRGNLPPVISLLASNFEKPKPVVYQSRHDRRRRSLANFPISEYTTVMIDPNDEDEIKKILANAKAQLSTVKSDNMEKFRDNNFGNDWMFFVLPFRSGMFTESLFKPRIKGYETRAQNWDQNESWIGDASFSNTGQFVNYNEGVGLDFEKTINKNYGSSVNRGYSGELAEISWILEENQGKYEPNFDSKVIEKDELGEMKKKHEMDRELRSKEVGESDPDTDENLESHLQEGENDGSGAEAKYETDTGLLLEEVPRDSVGTAGGKYGTNVELLFSNETGESDGKDEIDFKLLSNEAGKSYSNATNKKYAADLESGLQEGKDSSEASEEKHAFNTGMLLEEAGETEKIHETNPELDLKEGKNNSASRTDEKHETNLGKSRSEEIGKDGSSITEEKYEIDPGSRLKEIVENGTNYDLRSQTKEAEENDSDTINKKYETNTVLKTKEAENNVSTVGEEYEAGVEPHLEKLKENDSDTAHNSKSQTNEAEKNVSTAIRKEHEADLESHLEKIEEDSSNGTYDSKSQAKEAENHGPNTTNEGYETNTELKTKEARKDDSAVTEKKYGANVESRSKETEEDDKDIPTIGIYDSESETREAEEEDSRPDKQNRSDGGEYLIKDDEHGSKSGDYRDVGVSVDVKSGEALFGDISIDNTTEAVVGSDKPSTAELPVKIPEVHNKPSENKRPSSDKSLFISNPLVLPAVESQDSARHYGKNYEESTARESSSAKPDQSAADEKLISKGTQDRRPYQDLKPTLKDRNLIGNETQSYRDTNLNANDKSDAEKSVPPPPLKNETNEKGESNVTSEDSGGNSTGLNIVQLAELLDVRKQLERWRSLYEEDRRTRDPGWNSTRVDGSATTDTRREYDKQKIAAETSILVDAKHRGHIGEKSTSNEETRVASVDLDGTGGRDVLSDGRNDYGLHSDVENVKLERAFLDERQGAKDSAQDLKTKEFEFDIVNNGKYEEENLKNAESNAEKGRYLEGGGSRKKSETENEVGSATERKITLENAEKGEDFKIKNFELDVDVENPNSAEYFENEDLKKKSDTEADENIKVDNVTGKDESEENNNMKQHDASNTKETKFKVENSRGMELNWQDANDGNKSESKDPERESKAGSSEFFGDLKSDVKFESRG</sequence>
<feature type="compositionally biased region" description="Basic and acidic residues" evidence="1">
    <location>
        <begin position="1080"/>
        <end position="1092"/>
    </location>
</feature>
<feature type="compositionally biased region" description="Polar residues" evidence="1">
    <location>
        <begin position="593"/>
        <end position="607"/>
    </location>
</feature>
<gene>
    <name evidence="3" type="ORF">MHI_LOCUS525576</name>
</gene>
<feature type="compositionally biased region" description="Polar residues" evidence="1">
    <location>
        <begin position="913"/>
        <end position="925"/>
    </location>
</feature>
<evidence type="ECO:0000256" key="1">
    <source>
        <dbReference type="SAM" id="MobiDB-lite"/>
    </source>
</evidence>
<feature type="compositionally biased region" description="Basic and acidic residues" evidence="1">
    <location>
        <begin position="786"/>
        <end position="800"/>
    </location>
</feature>
<dbReference type="EMBL" id="CAJDYZ010008248">
    <property type="protein sequence ID" value="CAD1475196.1"/>
    <property type="molecule type" value="Genomic_DNA"/>
</dbReference>
<feature type="compositionally biased region" description="Basic and acidic residues" evidence="1">
    <location>
        <begin position="1233"/>
        <end position="1245"/>
    </location>
</feature>
<feature type="non-terminal residue" evidence="3">
    <location>
        <position position="1245"/>
    </location>
</feature>
<feature type="compositionally biased region" description="Basic and acidic residues" evidence="1">
    <location>
        <begin position="716"/>
        <end position="744"/>
    </location>
</feature>
<dbReference type="Proteomes" id="UP000752696">
    <property type="component" value="Unassembled WGS sequence"/>
</dbReference>
<feature type="signal peptide" evidence="2">
    <location>
        <begin position="1"/>
        <end position="21"/>
    </location>
</feature>
<accession>A0A6V7H8U0</accession>
<keyword evidence="2" id="KW-0732">Signal</keyword>
<feature type="compositionally biased region" description="Basic and acidic residues" evidence="1">
    <location>
        <begin position="459"/>
        <end position="523"/>
    </location>
</feature>
<feature type="compositionally biased region" description="Low complexity" evidence="1">
    <location>
        <begin position="648"/>
        <end position="657"/>
    </location>
</feature>
<feature type="compositionally biased region" description="Polar residues" evidence="1">
    <location>
        <begin position="960"/>
        <end position="971"/>
    </location>
</feature>
<reference evidence="3" key="1">
    <citation type="submission" date="2020-07" db="EMBL/GenBank/DDBJ databases">
        <authorList>
            <person name="Nazaruddin N."/>
        </authorList>
    </citation>
    <scope>NUCLEOTIDE SEQUENCE</scope>
</reference>
<feature type="region of interest" description="Disordered" evidence="1">
    <location>
        <begin position="70"/>
        <end position="93"/>
    </location>
</feature>
<evidence type="ECO:0000256" key="2">
    <source>
        <dbReference type="SAM" id="SignalP"/>
    </source>
</evidence>
<feature type="compositionally biased region" description="Polar residues" evidence="1">
    <location>
        <begin position="875"/>
        <end position="889"/>
    </location>
</feature>
<evidence type="ECO:0000313" key="3">
    <source>
        <dbReference type="EMBL" id="CAD1475196.1"/>
    </source>
</evidence>
<feature type="region of interest" description="Disordered" evidence="1">
    <location>
        <begin position="1138"/>
        <end position="1245"/>
    </location>
</feature>
<protein>
    <submittedName>
        <fullName evidence="3">Uncharacterized protein</fullName>
    </submittedName>
</protein>
<comment type="caution">
    <text evidence="3">The sequence shown here is derived from an EMBL/GenBank/DDBJ whole genome shotgun (WGS) entry which is preliminary data.</text>
</comment>
<proteinExistence type="predicted"/>
<feature type="region of interest" description="Disordered" evidence="1">
    <location>
        <begin position="1080"/>
        <end position="1119"/>
    </location>
</feature>
<feature type="compositionally biased region" description="Basic and acidic residues" evidence="1">
    <location>
        <begin position="846"/>
        <end position="872"/>
    </location>
</feature>
<dbReference type="OrthoDB" id="10536887at2759"/>
<dbReference type="AlphaFoldDB" id="A0A6V7H8U0"/>
<feature type="compositionally biased region" description="Basic and acidic residues" evidence="1">
    <location>
        <begin position="819"/>
        <end position="833"/>
    </location>
</feature>
<feature type="compositionally biased region" description="Basic and acidic residues" evidence="1">
    <location>
        <begin position="609"/>
        <end position="623"/>
    </location>
</feature>
<feature type="compositionally biased region" description="Basic and acidic residues" evidence="1">
    <location>
        <begin position="313"/>
        <end position="331"/>
    </location>
</feature>
<evidence type="ECO:0000313" key="4">
    <source>
        <dbReference type="Proteomes" id="UP000752696"/>
    </source>
</evidence>
<feature type="compositionally biased region" description="Basic and acidic residues" evidence="1">
    <location>
        <begin position="658"/>
        <end position="687"/>
    </location>
</feature>
<feature type="compositionally biased region" description="Basic and acidic residues" evidence="1">
    <location>
        <begin position="545"/>
        <end position="562"/>
    </location>
</feature>
<feature type="chain" id="PRO_5027839075" evidence="2">
    <location>
        <begin position="22"/>
        <end position="1245"/>
    </location>
</feature>
<feature type="region of interest" description="Disordered" evidence="1">
    <location>
        <begin position="430"/>
        <end position="745"/>
    </location>
</feature>
<feature type="compositionally biased region" description="Basic and acidic residues" evidence="1">
    <location>
        <begin position="576"/>
        <end position="592"/>
    </location>
</feature>
<organism evidence="3 4">
    <name type="scientific">Heterotrigona itama</name>
    <dbReference type="NCBI Taxonomy" id="395501"/>
    <lineage>
        <taxon>Eukaryota</taxon>
        <taxon>Metazoa</taxon>
        <taxon>Ecdysozoa</taxon>
        <taxon>Arthropoda</taxon>
        <taxon>Hexapoda</taxon>
        <taxon>Insecta</taxon>
        <taxon>Pterygota</taxon>
        <taxon>Neoptera</taxon>
        <taxon>Endopterygota</taxon>
        <taxon>Hymenoptera</taxon>
        <taxon>Apocrita</taxon>
        <taxon>Aculeata</taxon>
        <taxon>Apoidea</taxon>
        <taxon>Anthophila</taxon>
        <taxon>Apidae</taxon>
        <taxon>Heterotrigona</taxon>
    </lineage>
</organism>
<name>A0A6V7H8U0_9HYME</name>
<feature type="compositionally biased region" description="Basic and acidic residues" evidence="1">
    <location>
        <begin position="1211"/>
        <end position="1225"/>
    </location>
</feature>
<feature type="compositionally biased region" description="Basic and acidic residues" evidence="1">
    <location>
        <begin position="1150"/>
        <end position="1173"/>
    </location>
</feature>
<feature type="region of interest" description="Disordered" evidence="1">
    <location>
        <begin position="313"/>
        <end position="382"/>
    </location>
</feature>